<feature type="transmembrane region" description="Helical" evidence="6">
    <location>
        <begin position="196"/>
        <end position="215"/>
    </location>
</feature>
<dbReference type="InterPro" id="IPR001851">
    <property type="entry name" value="ABC_transp_permease"/>
</dbReference>
<feature type="transmembrane region" description="Helical" evidence="6">
    <location>
        <begin position="101"/>
        <end position="122"/>
    </location>
</feature>
<dbReference type="GO" id="GO:0005886">
    <property type="term" value="C:plasma membrane"/>
    <property type="evidence" value="ECO:0007669"/>
    <property type="project" value="UniProtKB-SubCell"/>
</dbReference>
<dbReference type="PANTHER" id="PTHR30482:SF5">
    <property type="entry name" value="ABC TRANSPORTER PERMEASE PROTEIN"/>
    <property type="match status" value="1"/>
</dbReference>
<keyword evidence="4 6" id="KW-1133">Transmembrane helix</keyword>
<reference evidence="7" key="1">
    <citation type="submission" date="2018-05" db="EMBL/GenBank/DDBJ databases">
        <authorList>
            <person name="Lanie J.A."/>
            <person name="Ng W.-L."/>
            <person name="Kazmierczak K.M."/>
            <person name="Andrzejewski T.M."/>
            <person name="Davidsen T.M."/>
            <person name="Wayne K.J."/>
            <person name="Tettelin H."/>
            <person name="Glass J.I."/>
            <person name="Rusch D."/>
            <person name="Podicherti R."/>
            <person name="Tsui H.-C.T."/>
            <person name="Winkler M.E."/>
        </authorList>
    </citation>
    <scope>NUCLEOTIDE SEQUENCE</scope>
</reference>
<feature type="transmembrane region" description="Helical" evidence="6">
    <location>
        <begin position="41"/>
        <end position="62"/>
    </location>
</feature>
<evidence type="ECO:0000256" key="6">
    <source>
        <dbReference type="SAM" id="Phobius"/>
    </source>
</evidence>
<dbReference type="Pfam" id="PF02653">
    <property type="entry name" value="BPD_transp_2"/>
    <property type="match status" value="1"/>
</dbReference>
<dbReference type="CDD" id="cd06581">
    <property type="entry name" value="TM_PBP1_LivM_like"/>
    <property type="match status" value="1"/>
</dbReference>
<gene>
    <name evidence="7" type="ORF">METZ01_LOCUS49523</name>
</gene>
<name>A0A381RZV7_9ZZZZ</name>
<dbReference type="AlphaFoldDB" id="A0A381RZV7"/>
<comment type="subcellular location">
    <subcellularLocation>
        <location evidence="1">Cell membrane</location>
        <topology evidence="1">Multi-pass membrane protein</topology>
    </subcellularLocation>
</comment>
<keyword evidence="5 6" id="KW-0472">Membrane</keyword>
<feature type="transmembrane region" description="Helical" evidence="6">
    <location>
        <begin position="277"/>
        <end position="305"/>
    </location>
</feature>
<dbReference type="PANTHER" id="PTHR30482">
    <property type="entry name" value="HIGH-AFFINITY BRANCHED-CHAIN AMINO ACID TRANSPORT SYSTEM PERMEASE"/>
    <property type="match status" value="1"/>
</dbReference>
<dbReference type="GO" id="GO:0015658">
    <property type="term" value="F:branched-chain amino acid transmembrane transporter activity"/>
    <property type="evidence" value="ECO:0007669"/>
    <property type="project" value="InterPro"/>
</dbReference>
<evidence type="ECO:0008006" key="8">
    <source>
        <dbReference type="Google" id="ProtNLM"/>
    </source>
</evidence>
<evidence type="ECO:0000313" key="7">
    <source>
        <dbReference type="EMBL" id="SUZ96669.1"/>
    </source>
</evidence>
<proteinExistence type="predicted"/>
<feature type="transmembrane region" description="Helical" evidence="6">
    <location>
        <begin position="129"/>
        <end position="149"/>
    </location>
</feature>
<feature type="transmembrane region" description="Helical" evidence="6">
    <location>
        <begin position="246"/>
        <end position="265"/>
    </location>
</feature>
<feature type="transmembrane region" description="Helical" evidence="6">
    <location>
        <begin position="365"/>
        <end position="386"/>
    </location>
</feature>
<organism evidence="7">
    <name type="scientific">marine metagenome</name>
    <dbReference type="NCBI Taxonomy" id="408172"/>
    <lineage>
        <taxon>unclassified sequences</taxon>
        <taxon>metagenomes</taxon>
        <taxon>ecological metagenomes</taxon>
    </lineage>
</organism>
<protein>
    <recommendedName>
        <fullName evidence="8">Branched-chain amino acid ABC transporter permease</fullName>
    </recommendedName>
</protein>
<evidence type="ECO:0000256" key="3">
    <source>
        <dbReference type="ARBA" id="ARBA00022692"/>
    </source>
</evidence>
<accession>A0A381RZV7</accession>
<sequence>MPTRTKKVILGLFLVVAVLMPFDLPIIDQLPVVRFLGDNVWLRLVNRALCFTIAALGLNILMGLGGQISLGHTFFGGVGAYTAVLMGGKASSNLWGWGLPMWLWLPAAGVVAAAVGIAVAPAAVRVRGLYLGIVTLGLVFIGLHLSRVFPEIAGPGALGRKWPRMELRLWKEDEPFLDFSRDGHWLWFDINKNQKTYLFLLVIVIVMAWMAANLARTRTGRALQAIRDRDVAAEIMGVPEYRYKTTAFAISSFYAGIGGSLFASLSVQLPPEQWSLIGAVTFIAALLIGGMGRVSGVLMGSFFVVTSHRFVEEIVDWMKHQAEEGGVFSGFFDFLISTGQGDGGFVSVMETALGYPLPVSALDEIIYGLLIIFFLLFEPLGLYGIWIKIRNYWKGWPFSY</sequence>
<evidence type="ECO:0000256" key="5">
    <source>
        <dbReference type="ARBA" id="ARBA00023136"/>
    </source>
</evidence>
<evidence type="ECO:0000256" key="2">
    <source>
        <dbReference type="ARBA" id="ARBA00022475"/>
    </source>
</evidence>
<keyword evidence="2" id="KW-1003">Cell membrane</keyword>
<evidence type="ECO:0000256" key="1">
    <source>
        <dbReference type="ARBA" id="ARBA00004651"/>
    </source>
</evidence>
<feature type="transmembrane region" description="Helical" evidence="6">
    <location>
        <begin position="74"/>
        <end position="95"/>
    </location>
</feature>
<dbReference type="InterPro" id="IPR043428">
    <property type="entry name" value="LivM-like"/>
</dbReference>
<keyword evidence="3 6" id="KW-0812">Transmembrane</keyword>
<dbReference type="EMBL" id="UINC01002437">
    <property type="protein sequence ID" value="SUZ96669.1"/>
    <property type="molecule type" value="Genomic_DNA"/>
</dbReference>
<evidence type="ECO:0000256" key="4">
    <source>
        <dbReference type="ARBA" id="ARBA00022989"/>
    </source>
</evidence>